<comment type="caution">
    <text evidence="11">The sequence shown here is derived from an EMBL/GenBank/DDBJ whole genome shotgun (WGS) entry which is preliminary data.</text>
</comment>
<dbReference type="EMBL" id="JBICBT010001026">
    <property type="protein sequence ID" value="KAL3086960.1"/>
    <property type="molecule type" value="Genomic_DNA"/>
</dbReference>
<evidence type="ECO:0000256" key="7">
    <source>
        <dbReference type="ARBA" id="ARBA00023242"/>
    </source>
</evidence>
<dbReference type="PANTHER" id="PTHR13808">
    <property type="entry name" value="CBP/P300-RELATED"/>
    <property type="match status" value="1"/>
</dbReference>
<dbReference type="EC" id="2.3.1.48" evidence="2"/>
<keyword evidence="3" id="KW-0808">Transferase</keyword>
<dbReference type="SMART" id="SM01250">
    <property type="entry name" value="KAT11"/>
    <property type="match status" value="1"/>
</dbReference>
<evidence type="ECO:0000256" key="8">
    <source>
        <dbReference type="ARBA" id="ARBA00048017"/>
    </source>
</evidence>
<feature type="domain" description="CBP/p300-type HAT" evidence="10">
    <location>
        <begin position="1"/>
        <end position="225"/>
    </location>
</feature>
<proteinExistence type="predicted"/>
<dbReference type="Pfam" id="PF08214">
    <property type="entry name" value="HAT_KAT11"/>
    <property type="match status" value="1"/>
</dbReference>
<reference evidence="11 12" key="1">
    <citation type="submission" date="2024-10" db="EMBL/GenBank/DDBJ databases">
        <authorList>
            <person name="Kim D."/>
        </authorList>
    </citation>
    <scope>NUCLEOTIDE SEQUENCE [LARGE SCALE GENOMIC DNA]</scope>
    <source>
        <strain evidence="11">BH-2024</strain>
    </source>
</reference>
<dbReference type="InterPro" id="IPR013178">
    <property type="entry name" value="Histone_AcTrfase_Rtt109/CBP"/>
</dbReference>
<evidence type="ECO:0000313" key="11">
    <source>
        <dbReference type="EMBL" id="KAL3086960.1"/>
    </source>
</evidence>
<comment type="subcellular location">
    <subcellularLocation>
        <location evidence="1">Nucleus</location>
    </subcellularLocation>
</comment>
<feature type="region of interest" description="Disordered" evidence="9">
    <location>
        <begin position="1"/>
        <end position="27"/>
    </location>
</feature>
<keyword evidence="12" id="KW-1185">Reference proteome</keyword>
<dbReference type="InterPro" id="IPR031162">
    <property type="entry name" value="CBP_P300_HAT"/>
</dbReference>
<keyword evidence="6" id="KW-0804">Transcription</keyword>
<organism evidence="11 12">
    <name type="scientific">Heterodera trifolii</name>
    <dbReference type="NCBI Taxonomy" id="157864"/>
    <lineage>
        <taxon>Eukaryota</taxon>
        <taxon>Metazoa</taxon>
        <taxon>Ecdysozoa</taxon>
        <taxon>Nematoda</taxon>
        <taxon>Chromadorea</taxon>
        <taxon>Rhabditida</taxon>
        <taxon>Tylenchina</taxon>
        <taxon>Tylenchomorpha</taxon>
        <taxon>Tylenchoidea</taxon>
        <taxon>Heteroderidae</taxon>
        <taxon>Heteroderinae</taxon>
        <taxon>Heterodera</taxon>
    </lineage>
</organism>
<evidence type="ECO:0000256" key="5">
    <source>
        <dbReference type="ARBA" id="ARBA00023015"/>
    </source>
</evidence>
<protein>
    <recommendedName>
        <fullName evidence="2">histone acetyltransferase</fullName>
        <ecNumber evidence="2">2.3.1.48</ecNumber>
    </recommendedName>
</protein>
<evidence type="ECO:0000313" key="12">
    <source>
        <dbReference type="Proteomes" id="UP001620626"/>
    </source>
</evidence>
<dbReference type="AlphaFoldDB" id="A0ABD2J8R7"/>
<dbReference type="Proteomes" id="UP001620626">
    <property type="component" value="Unassembled WGS sequence"/>
</dbReference>
<keyword evidence="5" id="KW-0805">Transcription regulation</keyword>
<accession>A0ABD2J8R7</accession>
<sequence length="225" mass="26836">MKEEDLPKYGEGTAKKTPNLRKKQKEFEASELRQHLEPVWNQRIDTDCLNIPLPDERINLNVNTPDEPNWISKSMFQKKIDMEPFEHCQICDQKWHRICWASPPDEGVDYIFHCRPTQQKAPTPQWLEDWYKTMLNNGREKGIVYEYKDIFHTERDAGLDTPMKLPYFEGDYWPRIIDECIRAAEKQGITVMAKLFQKLVDNEEPNFTFFFGIALLVVLFRRFHH</sequence>
<evidence type="ECO:0000259" key="10">
    <source>
        <dbReference type="PROSITE" id="PS51727"/>
    </source>
</evidence>
<keyword evidence="7" id="KW-0539">Nucleus</keyword>
<keyword evidence="4" id="KW-0156">Chromatin regulator</keyword>
<dbReference type="PROSITE" id="PS51727">
    <property type="entry name" value="CBP_P300_HAT"/>
    <property type="match status" value="1"/>
</dbReference>
<evidence type="ECO:0000256" key="6">
    <source>
        <dbReference type="ARBA" id="ARBA00023163"/>
    </source>
</evidence>
<dbReference type="GO" id="GO:0005634">
    <property type="term" value="C:nucleus"/>
    <property type="evidence" value="ECO:0007669"/>
    <property type="project" value="UniProtKB-SubCell"/>
</dbReference>
<name>A0ABD2J8R7_9BILA</name>
<evidence type="ECO:0000256" key="1">
    <source>
        <dbReference type="ARBA" id="ARBA00004123"/>
    </source>
</evidence>
<comment type="catalytic activity">
    <reaction evidence="8">
        <text>L-lysyl-[protein] + acetyl-CoA = N(6)-acetyl-L-lysyl-[protein] + CoA + H(+)</text>
        <dbReference type="Rhea" id="RHEA:45948"/>
        <dbReference type="Rhea" id="RHEA-COMP:9752"/>
        <dbReference type="Rhea" id="RHEA-COMP:10731"/>
        <dbReference type="ChEBI" id="CHEBI:15378"/>
        <dbReference type="ChEBI" id="CHEBI:29969"/>
        <dbReference type="ChEBI" id="CHEBI:57287"/>
        <dbReference type="ChEBI" id="CHEBI:57288"/>
        <dbReference type="ChEBI" id="CHEBI:61930"/>
        <dbReference type="EC" id="2.3.1.48"/>
    </reaction>
</comment>
<evidence type="ECO:0000256" key="2">
    <source>
        <dbReference type="ARBA" id="ARBA00013184"/>
    </source>
</evidence>
<dbReference type="GO" id="GO:0004402">
    <property type="term" value="F:histone acetyltransferase activity"/>
    <property type="evidence" value="ECO:0007669"/>
    <property type="project" value="UniProtKB-ARBA"/>
</dbReference>
<evidence type="ECO:0000256" key="9">
    <source>
        <dbReference type="SAM" id="MobiDB-lite"/>
    </source>
</evidence>
<evidence type="ECO:0000256" key="3">
    <source>
        <dbReference type="ARBA" id="ARBA00022679"/>
    </source>
</evidence>
<dbReference type="PANTHER" id="PTHR13808:SF1">
    <property type="entry name" value="HISTONE ACETYLTRANSFERASE"/>
    <property type="match status" value="1"/>
</dbReference>
<gene>
    <name evidence="11" type="ORF">niasHT_021824</name>
</gene>
<dbReference type="Gene3D" id="3.30.40.10">
    <property type="entry name" value="Zinc/RING finger domain, C3HC4 (zinc finger)"/>
    <property type="match status" value="1"/>
</dbReference>
<dbReference type="InterPro" id="IPR013083">
    <property type="entry name" value="Znf_RING/FYVE/PHD"/>
</dbReference>
<evidence type="ECO:0000256" key="4">
    <source>
        <dbReference type="ARBA" id="ARBA00022853"/>
    </source>
</evidence>